<dbReference type="Proteomes" id="UP000008022">
    <property type="component" value="Unassembled WGS sequence"/>
</dbReference>
<dbReference type="eggNOG" id="ENOG502R42T">
    <property type="taxonomic scope" value="Eukaryota"/>
</dbReference>
<organism evidence="1 2">
    <name type="scientific">Oryza rufipogon</name>
    <name type="common">Brownbeard rice</name>
    <name type="synonym">Asian wild rice</name>
    <dbReference type="NCBI Taxonomy" id="4529"/>
    <lineage>
        <taxon>Eukaryota</taxon>
        <taxon>Viridiplantae</taxon>
        <taxon>Streptophyta</taxon>
        <taxon>Embryophyta</taxon>
        <taxon>Tracheophyta</taxon>
        <taxon>Spermatophyta</taxon>
        <taxon>Magnoliopsida</taxon>
        <taxon>Liliopsida</taxon>
        <taxon>Poales</taxon>
        <taxon>Poaceae</taxon>
        <taxon>BOP clade</taxon>
        <taxon>Oryzoideae</taxon>
        <taxon>Oryzeae</taxon>
        <taxon>Oryzinae</taxon>
        <taxon>Oryza</taxon>
    </lineage>
</organism>
<dbReference type="OMA" id="VCAYRRY"/>
<name>A0A0E0QS42_ORYRU</name>
<dbReference type="Gramene" id="ORUFI09G13030.1">
    <property type="protein sequence ID" value="ORUFI09G13030.1"/>
    <property type="gene ID" value="ORUFI09G13030"/>
</dbReference>
<reference evidence="2" key="1">
    <citation type="submission" date="2013-06" db="EMBL/GenBank/DDBJ databases">
        <authorList>
            <person name="Zhao Q."/>
        </authorList>
    </citation>
    <scope>NUCLEOTIDE SEQUENCE</scope>
    <source>
        <strain evidence="2">cv. W1943</strain>
    </source>
</reference>
<proteinExistence type="predicted"/>
<keyword evidence="2" id="KW-1185">Reference proteome</keyword>
<sequence length="257" mass="27348">MDHSEQSVHAAAHDMALIERHQPWEMLDGMALSIIDDAYAAALGIVGRGEEGYHGGVVEISAADPGSPMLTVHASRAHCLVALNDSPRGGGDSLVCAYRRYTSPKQKWRPRHRLGRASVSVSPGTLYLSRADGGAAAAVPRGHGDAAAAGGGVLAILDMIVARLGAAIGLEEALLAMARTSSYEGPKVDEILRVRNALDEIRSEMDLPALMRRLLHKRRGVTEITTCRPAAGAGAAATEQDQADETERLMKKMRLKC</sequence>
<dbReference type="EnsemblPlants" id="ORUFI09G13030.1">
    <property type="protein sequence ID" value="ORUFI09G13030.1"/>
    <property type="gene ID" value="ORUFI09G13030"/>
</dbReference>
<dbReference type="HOGENOM" id="CLU_072187_0_0_1"/>
<evidence type="ECO:0000313" key="2">
    <source>
        <dbReference type="Proteomes" id="UP000008022"/>
    </source>
</evidence>
<dbReference type="AlphaFoldDB" id="A0A0E0QS42"/>
<accession>A0A0E0QS42</accession>
<reference evidence="1" key="2">
    <citation type="submission" date="2015-06" db="UniProtKB">
        <authorList>
            <consortium name="EnsemblPlants"/>
        </authorList>
    </citation>
    <scope>IDENTIFICATION</scope>
</reference>
<evidence type="ECO:0000313" key="1">
    <source>
        <dbReference type="EnsemblPlants" id="ORUFI09G13030.1"/>
    </source>
</evidence>
<protein>
    <submittedName>
        <fullName evidence="1">Uncharacterized protein</fullName>
    </submittedName>
</protein>